<dbReference type="EMBL" id="JBHTOC010000016">
    <property type="protein sequence ID" value="MFD1430707.1"/>
    <property type="molecule type" value="Genomic_DNA"/>
</dbReference>
<evidence type="ECO:0000256" key="1">
    <source>
        <dbReference type="ARBA" id="ARBA00005541"/>
    </source>
</evidence>
<feature type="compositionally biased region" description="Low complexity" evidence="3">
    <location>
        <begin position="18"/>
        <end position="31"/>
    </location>
</feature>
<accession>A0ABW4CJ64</accession>
<feature type="compositionally biased region" description="Polar residues" evidence="3">
    <location>
        <begin position="41"/>
        <end position="56"/>
    </location>
</feature>
<dbReference type="Pfam" id="PF05816">
    <property type="entry name" value="TelA"/>
    <property type="match status" value="1"/>
</dbReference>
<comment type="similarity">
    <text evidence="1 2">Belongs to the TelA family.</text>
</comment>
<dbReference type="InterPro" id="IPR008863">
    <property type="entry name" value="Toxic_anion-R_TelA"/>
</dbReference>
<keyword evidence="5" id="KW-1185">Reference proteome</keyword>
<proteinExistence type="inferred from homology"/>
<comment type="caution">
    <text evidence="4">The sequence shown here is derived from an EMBL/GenBank/DDBJ whole genome shotgun (WGS) entry which is preliminary data.</text>
</comment>
<dbReference type="Proteomes" id="UP001597196">
    <property type="component" value="Unassembled WGS sequence"/>
</dbReference>
<organism evidence="4 5">
    <name type="scientific">Lacticaseibacillus mingshuiensis</name>
    <dbReference type="NCBI Taxonomy" id="2799574"/>
    <lineage>
        <taxon>Bacteria</taxon>
        <taxon>Bacillati</taxon>
        <taxon>Bacillota</taxon>
        <taxon>Bacilli</taxon>
        <taxon>Lactobacillales</taxon>
        <taxon>Lactobacillaceae</taxon>
        <taxon>Lacticaseibacillus</taxon>
    </lineage>
</organism>
<evidence type="ECO:0000256" key="2">
    <source>
        <dbReference type="PIRNR" id="PIRNR026508"/>
    </source>
</evidence>
<gene>
    <name evidence="4" type="ORF">ACFQ4P_10700</name>
</gene>
<sequence>MTEENKQPVEPLQPAAEQNTSSQTQTVEQSQLVNDLLRQPFANTQPLTTATAQEPAQQDGRPRLTPEQEAQAKDLASQIDVRNTDSVLNYGASAQKQLGQFSQTMLDQVQSQDTGAVGDALTSLMARLNEANPDELRAEDNNIFKKIFGKVRRSIFEITAKYQKIGAQIDGIANRLDKEQKGLLTDNKMLDELYAQNKAYFDALNIYIGAAKMKLDELETTTIPAAMKEAQDSGDQMKVQEVNDLKEFQSRLEKRTYDLELARQITLQQAPQIRLIQNTNQALAEKIQASINTAIPLWKNQVAIALTLLRQKDAVTAQREVSETTNDLLKKNSAMLKISAVETAKENERGVVDIETLTQTQNDLVDTLKQTLQIQQDGRVKRQAAEQELTKMENDLKNHLLDYTSGKMGGTTPQ</sequence>
<evidence type="ECO:0000256" key="3">
    <source>
        <dbReference type="SAM" id="MobiDB-lite"/>
    </source>
</evidence>
<protein>
    <submittedName>
        <fullName evidence="4">Toxic anion resistance protein</fullName>
    </submittedName>
</protein>
<dbReference type="RefSeq" id="WP_203627832.1">
    <property type="nucleotide sequence ID" value="NZ_BOLQ01000015.1"/>
</dbReference>
<reference evidence="5" key="1">
    <citation type="journal article" date="2019" name="Int. J. Syst. Evol. Microbiol.">
        <title>The Global Catalogue of Microorganisms (GCM) 10K type strain sequencing project: providing services to taxonomists for standard genome sequencing and annotation.</title>
        <authorList>
            <consortium name="The Broad Institute Genomics Platform"/>
            <consortium name="The Broad Institute Genome Sequencing Center for Infectious Disease"/>
            <person name="Wu L."/>
            <person name="Ma J."/>
        </authorList>
    </citation>
    <scope>NUCLEOTIDE SEQUENCE [LARGE SCALE GENOMIC DNA]</scope>
    <source>
        <strain evidence="5">CCM 8980</strain>
    </source>
</reference>
<dbReference type="PANTHER" id="PTHR38432">
    <property type="entry name" value="TELA-LIKE PROTEIN SAOUHSC_01408"/>
    <property type="match status" value="1"/>
</dbReference>
<feature type="compositionally biased region" description="Basic and acidic residues" evidence="3">
    <location>
        <begin position="60"/>
        <end position="72"/>
    </location>
</feature>
<evidence type="ECO:0000313" key="4">
    <source>
        <dbReference type="EMBL" id="MFD1430707.1"/>
    </source>
</evidence>
<dbReference type="PIRSF" id="PIRSF026508">
    <property type="entry name" value="TelA"/>
    <property type="match status" value="1"/>
</dbReference>
<feature type="region of interest" description="Disordered" evidence="3">
    <location>
        <begin position="1"/>
        <end position="78"/>
    </location>
</feature>
<evidence type="ECO:0000313" key="5">
    <source>
        <dbReference type="Proteomes" id="UP001597196"/>
    </source>
</evidence>
<name>A0ABW4CJ64_9LACO</name>
<dbReference type="PANTHER" id="PTHR38432:SF1">
    <property type="entry name" value="TELA-LIKE PROTEIN SAOUHSC_01408"/>
    <property type="match status" value="1"/>
</dbReference>